<sequence length="88" mass="10207">MATIETEVFAKGLLQVEACWQTYIASQRLTKGLRGQDLSGAVEIADRNFRSFQNQSQQFYAEVRKRVADAEKLERDMVMYPHHYLPKP</sequence>
<name>A0ABV0DF39_9PSED</name>
<keyword evidence="2" id="KW-1185">Reference proteome</keyword>
<proteinExistence type="predicted"/>
<protein>
    <recommendedName>
        <fullName evidence="3">Phasin protein</fullName>
    </recommendedName>
</protein>
<accession>A0ABV0DF39</accession>
<evidence type="ECO:0000313" key="2">
    <source>
        <dbReference type="Proteomes" id="UP001424532"/>
    </source>
</evidence>
<dbReference type="EMBL" id="JBDLYL010000006">
    <property type="protein sequence ID" value="MEN8639572.1"/>
    <property type="molecule type" value="Genomic_DNA"/>
</dbReference>
<organism evidence="1 2">
    <name type="scientific">Pseudomonas sichuanensis</name>
    <dbReference type="NCBI Taxonomy" id="2213015"/>
    <lineage>
        <taxon>Bacteria</taxon>
        <taxon>Pseudomonadati</taxon>
        <taxon>Pseudomonadota</taxon>
        <taxon>Gammaproteobacteria</taxon>
        <taxon>Pseudomonadales</taxon>
        <taxon>Pseudomonadaceae</taxon>
        <taxon>Pseudomonas</taxon>
    </lineage>
</organism>
<dbReference type="RefSeq" id="WP_347149526.1">
    <property type="nucleotide sequence ID" value="NZ_JBDLYL010000006.1"/>
</dbReference>
<reference evidence="1 2" key="1">
    <citation type="submission" date="2024-05" db="EMBL/GenBank/DDBJ databases">
        <title>Sequence of Lycoming College course isolates.</title>
        <authorList>
            <person name="Reigle C.A."/>
            <person name="Newman J.D."/>
        </authorList>
    </citation>
    <scope>NUCLEOTIDE SEQUENCE [LARGE SCALE GENOMIC DNA]</scope>
    <source>
        <strain evidence="1 2">CAR-09</strain>
    </source>
</reference>
<dbReference type="Proteomes" id="UP001424532">
    <property type="component" value="Unassembled WGS sequence"/>
</dbReference>
<comment type="caution">
    <text evidence="1">The sequence shown here is derived from an EMBL/GenBank/DDBJ whole genome shotgun (WGS) entry which is preliminary data.</text>
</comment>
<gene>
    <name evidence="1" type="ORF">ABFE88_07920</name>
</gene>
<evidence type="ECO:0000313" key="1">
    <source>
        <dbReference type="EMBL" id="MEN8639572.1"/>
    </source>
</evidence>
<evidence type="ECO:0008006" key="3">
    <source>
        <dbReference type="Google" id="ProtNLM"/>
    </source>
</evidence>